<evidence type="ECO:0000256" key="1">
    <source>
        <dbReference type="SAM" id="MobiDB-lite"/>
    </source>
</evidence>
<evidence type="ECO:0000313" key="3">
    <source>
        <dbReference type="Proteomes" id="UP000236291"/>
    </source>
</evidence>
<protein>
    <recommendedName>
        <fullName evidence="4">Sulfate transporter</fullName>
    </recommendedName>
</protein>
<feature type="region of interest" description="Disordered" evidence="1">
    <location>
        <begin position="314"/>
        <end position="373"/>
    </location>
</feature>
<comment type="caution">
    <text evidence="2">The sequence shown here is derived from an EMBL/GenBank/DDBJ whole genome shotgun (WGS) entry which is preliminary data.</text>
</comment>
<dbReference type="PANTHER" id="PTHR34427:SF5">
    <property type="entry name" value="DUF4283 DOMAIN-CONTAINING PROTEIN"/>
    <property type="match status" value="1"/>
</dbReference>
<accession>A0A2K3LRC4</accession>
<evidence type="ECO:0008006" key="4">
    <source>
        <dbReference type="Google" id="ProtNLM"/>
    </source>
</evidence>
<feature type="non-terminal residue" evidence="2">
    <location>
        <position position="373"/>
    </location>
</feature>
<dbReference type="Proteomes" id="UP000236291">
    <property type="component" value="Unassembled WGS sequence"/>
</dbReference>
<gene>
    <name evidence="2" type="ORF">L195_g037110</name>
</gene>
<dbReference type="AlphaFoldDB" id="A0A2K3LRC4"/>
<evidence type="ECO:0000313" key="2">
    <source>
        <dbReference type="EMBL" id="PNX81095.1"/>
    </source>
</evidence>
<feature type="compositionally biased region" description="Basic and acidic residues" evidence="1">
    <location>
        <begin position="1"/>
        <end position="17"/>
    </location>
</feature>
<reference evidence="2 3" key="2">
    <citation type="journal article" date="2017" name="Front. Plant Sci.">
        <title>Gene Classification and Mining of Molecular Markers Useful in Red Clover (Trifolium pratense) Breeding.</title>
        <authorList>
            <person name="Istvanek J."/>
            <person name="Dluhosova J."/>
            <person name="Dluhos P."/>
            <person name="Patkova L."/>
            <person name="Nedelnik J."/>
            <person name="Repkova J."/>
        </authorList>
    </citation>
    <scope>NUCLEOTIDE SEQUENCE [LARGE SCALE GENOMIC DNA]</scope>
    <source>
        <strain evidence="3">cv. Tatra</strain>
        <tissue evidence="2">Young leaves</tissue>
    </source>
</reference>
<feature type="region of interest" description="Disordered" evidence="1">
    <location>
        <begin position="1"/>
        <end position="55"/>
    </location>
</feature>
<feature type="compositionally biased region" description="Basic and acidic residues" evidence="1">
    <location>
        <begin position="322"/>
        <end position="339"/>
    </location>
</feature>
<dbReference type="EMBL" id="ASHM01039211">
    <property type="protein sequence ID" value="PNX81095.1"/>
    <property type="molecule type" value="Genomic_DNA"/>
</dbReference>
<dbReference type="PANTHER" id="PTHR34427">
    <property type="entry name" value="DUF4283 DOMAIN PROTEIN"/>
    <property type="match status" value="1"/>
</dbReference>
<proteinExistence type="predicted"/>
<organism evidence="2 3">
    <name type="scientific">Trifolium pratense</name>
    <name type="common">Red clover</name>
    <dbReference type="NCBI Taxonomy" id="57577"/>
    <lineage>
        <taxon>Eukaryota</taxon>
        <taxon>Viridiplantae</taxon>
        <taxon>Streptophyta</taxon>
        <taxon>Embryophyta</taxon>
        <taxon>Tracheophyta</taxon>
        <taxon>Spermatophyta</taxon>
        <taxon>Magnoliopsida</taxon>
        <taxon>eudicotyledons</taxon>
        <taxon>Gunneridae</taxon>
        <taxon>Pentapetalae</taxon>
        <taxon>rosids</taxon>
        <taxon>fabids</taxon>
        <taxon>Fabales</taxon>
        <taxon>Fabaceae</taxon>
        <taxon>Papilionoideae</taxon>
        <taxon>50 kb inversion clade</taxon>
        <taxon>NPAAA clade</taxon>
        <taxon>Hologalegina</taxon>
        <taxon>IRL clade</taxon>
        <taxon>Trifolieae</taxon>
        <taxon>Trifolium</taxon>
    </lineage>
</organism>
<name>A0A2K3LRC4_TRIPR</name>
<sequence>MFERNDSGVGRNPERQRGGLKKGVEVQSLKAGQQDSARNVELAGGAGNNKPPKQINTCAGSIDIMAKKESSAPREGVQVGEVVIKLGARQEDLVKKADSSKEVAKSANKVEQLKDSVKDRKVFMRSYKSKPDDTEWASKGVVATVINGESLSVVQNRIMDAGFIDLILIPMGADKVFVRSIENVDAMSVINNAKEFFQLVFSNWMRWDKRHHLIGEVLGSVCMEFLFTLGMSNFSSSTPELDIIKESVSVLVDGIIVEIKIVEEWGYALGEDSCIFYEGSGSEESQAGYDDGQVDPEVNRSVDLLIEKFREGLDEEDLDEGQGLRDDELSDKSDAKLGSERAATPSVVGKGSKEVPGDQDGQAVAHHPLVEAK</sequence>
<reference evidence="2 3" key="1">
    <citation type="journal article" date="2014" name="Am. J. Bot.">
        <title>Genome assembly and annotation for red clover (Trifolium pratense; Fabaceae).</title>
        <authorList>
            <person name="Istvanek J."/>
            <person name="Jaros M."/>
            <person name="Krenek A."/>
            <person name="Repkova J."/>
        </authorList>
    </citation>
    <scope>NUCLEOTIDE SEQUENCE [LARGE SCALE GENOMIC DNA]</scope>
    <source>
        <strain evidence="3">cv. Tatra</strain>
        <tissue evidence="2">Young leaves</tissue>
    </source>
</reference>